<dbReference type="Proteomes" id="UP000494165">
    <property type="component" value="Unassembled WGS sequence"/>
</dbReference>
<dbReference type="AlphaFoldDB" id="A0A8S1CMW5"/>
<accession>A0A8S1CMW5</accession>
<evidence type="ECO:0000313" key="3">
    <source>
        <dbReference type="Proteomes" id="UP000494165"/>
    </source>
</evidence>
<feature type="signal peptide" evidence="1">
    <location>
        <begin position="1"/>
        <end position="22"/>
    </location>
</feature>
<evidence type="ECO:0000313" key="2">
    <source>
        <dbReference type="EMBL" id="CAB3370883.1"/>
    </source>
</evidence>
<reference evidence="2 3" key="1">
    <citation type="submission" date="2020-04" db="EMBL/GenBank/DDBJ databases">
        <authorList>
            <person name="Alioto T."/>
            <person name="Alioto T."/>
            <person name="Gomez Garrido J."/>
        </authorList>
    </citation>
    <scope>NUCLEOTIDE SEQUENCE [LARGE SCALE GENOMIC DNA]</scope>
</reference>
<organism evidence="2 3">
    <name type="scientific">Cloeon dipterum</name>
    <dbReference type="NCBI Taxonomy" id="197152"/>
    <lineage>
        <taxon>Eukaryota</taxon>
        <taxon>Metazoa</taxon>
        <taxon>Ecdysozoa</taxon>
        <taxon>Arthropoda</taxon>
        <taxon>Hexapoda</taxon>
        <taxon>Insecta</taxon>
        <taxon>Pterygota</taxon>
        <taxon>Palaeoptera</taxon>
        <taxon>Ephemeroptera</taxon>
        <taxon>Pisciforma</taxon>
        <taxon>Baetidae</taxon>
        <taxon>Cloeon</taxon>
    </lineage>
</organism>
<proteinExistence type="predicted"/>
<keyword evidence="1" id="KW-0732">Signal</keyword>
<protein>
    <submittedName>
        <fullName evidence="2">Uncharacterized protein</fullName>
    </submittedName>
</protein>
<sequence length="77" mass="9208">MESSQVIVIALLLMGTLSGSLANNGMGETEDEKWFKPNFRYVMRCHTYHWRWCSPHFYHPCCAYWKLVKEYSQRKTD</sequence>
<gene>
    <name evidence="2" type="ORF">CLODIP_2_CD08291</name>
</gene>
<name>A0A8S1CMW5_9INSE</name>
<feature type="chain" id="PRO_5035854859" evidence="1">
    <location>
        <begin position="23"/>
        <end position="77"/>
    </location>
</feature>
<dbReference type="EMBL" id="CADEPI010000056">
    <property type="protein sequence ID" value="CAB3370883.1"/>
    <property type="molecule type" value="Genomic_DNA"/>
</dbReference>
<evidence type="ECO:0000256" key="1">
    <source>
        <dbReference type="SAM" id="SignalP"/>
    </source>
</evidence>
<keyword evidence="3" id="KW-1185">Reference proteome</keyword>
<comment type="caution">
    <text evidence="2">The sequence shown here is derived from an EMBL/GenBank/DDBJ whole genome shotgun (WGS) entry which is preliminary data.</text>
</comment>